<dbReference type="InterPro" id="IPR027791">
    <property type="entry name" value="Galactosyl_T_C"/>
</dbReference>
<dbReference type="OrthoDB" id="10016069at2759"/>
<keyword evidence="8" id="KW-1133">Transmembrane helix</keyword>
<keyword evidence="9" id="KW-0472">Membrane</keyword>
<comment type="subcellular location">
    <subcellularLocation>
        <location evidence="1">Membrane</location>
        <topology evidence="1">Single-pass type II membrane protein</topology>
    </subcellularLocation>
</comment>
<dbReference type="Pfam" id="PF13733">
    <property type="entry name" value="Glyco_transf_7N"/>
    <property type="match status" value="1"/>
</dbReference>
<evidence type="ECO:0000259" key="12">
    <source>
        <dbReference type="Pfam" id="PF02709"/>
    </source>
</evidence>
<evidence type="ECO:0000313" key="15">
    <source>
        <dbReference type="Proteomes" id="UP000749559"/>
    </source>
</evidence>
<evidence type="ECO:0000256" key="7">
    <source>
        <dbReference type="ARBA" id="ARBA00022968"/>
    </source>
</evidence>
<name>A0A8J1U202_OWEFU</name>
<evidence type="ECO:0000256" key="11">
    <source>
        <dbReference type="RuleBase" id="RU368121"/>
    </source>
</evidence>
<dbReference type="GO" id="GO:0005975">
    <property type="term" value="P:carbohydrate metabolic process"/>
    <property type="evidence" value="ECO:0007669"/>
    <property type="project" value="InterPro"/>
</dbReference>
<dbReference type="InterPro" id="IPR029044">
    <property type="entry name" value="Nucleotide-diphossugar_trans"/>
</dbReference>
<evidence type="ECO:0000256" key="2">
    <source>
        <dbReference type="ARBA" id="ARBA00004922"/>
    </source>
</evidence>
<gene>
    <name evidence="14" type="ORF">OFUS_LOCUS16550</name>
</gene>
<comment type="function">
    <text evidence="11">Catalyses the transfer of galactose onto proteins or lipids.</text>
</comment>
<evidence type="ECO:0000256" key="3">
    <source>
        <dbReference type="ARBA" id="ARBA00005735"/>
    </source>
</evidence>
<organism evidence="14 15">
    <name type="scientific">Owenia fusiformis</name>
    <name type="common">Polychaete worm</name>
    <dbReference type="NCBI Taxonomy" id="6347"/>
    <lineage>
        <taxon>Eukaryota</taxon>
        <taxon>Metazoa</taxon>
        <taxon>Spiralia</taxon>
        <taxon>Lophotrochozoa</taxon>
        <taxon>Annelida</taxon>
        <taxon>Polychaeta</taxon>
        <taxon>Sedentaria</taxon>
        <taxon>Canalipalpata</taxon>
        <taxon>Sabellida</taxon>
        <taxon>Oweniida</taxon>
        <taxon>Oweniidae</taxon>
        <taxon>Owenia</taxon>
    </lineage>
</organism>
<evidence type="ECO:0000256" key="1">
    <source>
        <dbReference type="ARBA" id="ARBA00004606"/>
    </source>
</evidence>
<keyword evidence="15" id="KW-1185">Reference proteome</keyword>
<dbReference type="PANTHER" id="PTHR19300:SF57">
    <property type="entry name" value="BETA-1,4-N-ACETYLGALACTOSAMINYLTRANSFERASE"/>
    <property type="match status" value="1"/>
</dbReference>
<dbReference type="GO" id="GO:0008378">
    <property type="term" value="F:galactosyltransferase activity"/>
    <property type="evidence" value="ECO:0007669"/>
    <property type="project" value="TreeGrafter"/>
</dbReference>
<dbReference type="GO" id="GO:0006688">
    <property type="term" value="P:glycosphingolipid biosynthetic process"/>
    <property type="evidence" value="ECO:0007669"/>
    <property type="project" value="TreeGrafter"/>
</dbReference>
<keyword evidence="7 11" id="KW-0735">Signal-anchor</keyword>
<keyword evidence="10 11" id="KW-0325">Glycoprotein</keyword>
<dbReference type="Pfam" id="PF02709">
    <property type="entry name" value="Glyco_transf_7C"/>
    <property type="match status" value="1"/>
</dbReference>
<comment type="caution">
    <text evidence="14">The sequence shown here is derived from an EMBL/GenBank/DDBJ whole genome shotgun (WGS) entry which is preliminary data.</text>
</comment>
<dbReference type="PRINTS" id="PR02050">
    <property type="entry name" value="B14GALTRFASE"/>
</dbReference>
<evidence type="ECO:0000256" key="4">
    <source>
        <dbReference type="ARBA" id="ARBA00022676"/>
    </source>
</evidence>
<dbReference type="GO" id="GO:0005794">
    <property type="term" value="C:Golgi apparatus"/>
    <property type="evidence" value="ECO:0007669"/>
    <property type="project" value="TreeGrafter"/>
</dbReference>
<evidence type="ECO:0000256" key="6">
    <source>
        <dbReference type="ARBA" id="ARBA00022692"/>
    </source>
</evidence>
<dbReference type="Proteomes" id="UP000749559">
    <property type="component" value="Unassembled WGS sequence"/>
</dbReference>
<evidence type="ECO:0000256" key="5">
    <source>
        <dbReference type="ARBA" id="ARBA00022679"/>
    </source>
</evidence>
<evidence type="ECO:0000313" key="14">
    <source>
        <dbReference type="EMBL" id="CAH1791473.1"/>
    </source>
</evidence>
<protein>
    <recommendedName>
        <fullName evidence="11">Beta-1,4-galactosyltransferase</fullName>
        <ecNumber evidence="11">2.4.1.-</ecNumber>
    </recommendedName>
</protein>
<evidence type="ECO:0000256" key="9">
    <source>
        <dbReference type="ARBA" id="ARBA00023136"/>
    </source>
</evidence>
<dbReference type="UniPathway" id="UPA00378"/>
<dbReference type="Gene3D" id="3.90.550.10">
    <property type="entry name" value="Spore Coat Polysaccharide Biosynthesis Protein SpsA, Chain A"/>
    <property type="match status" value="1"/>
</dbReference>
<dbReference type="GO" id="GO:0033842">
    <property type="term" value="F:N-acetyl-beta-glucosaminyl-derivative 4-beta-N-acetylgalactosaminyltransferase activity"/>
    <property type="evidence" value="ECO:0007669"/>
    <property type="project" value="TreeGrafter"/>
</dbReference>
<dbReference type="GO" id="GO:0016020">
    <property type="term" value="C:membrane"/>
    <property type="evidence" value="ECO:0007669"/>
    <property type="project" value="UniProtKB-SubCell"/>
</dbReference>
<evidence type="ECO:0000256" key="10">
    <source>
        <dbReference type="ARBA" id="ARBA00023180"/>
    </source>
</evidence>
<evidence type="ECO:0000256" key="8">
    <source>
        <dbReference type="ARBA" id="ARBA00022989"/>
    </source>
</evidence>
<keyword evidence="6" id="KW-0812">Transmembrane</keyword>
<proteinExistence type="inferred from homology"/>
<dbReference type="InterPro" id="IPR027995">
    <property type="entry name" value="Galactosyl_T_N"/>
</dbReference>
<feature type="domain" description="Galactosyltransferase C-terminal" evidence="12">
    <location>
        <begin position="271"/>
        <end position="331"/>
    </location>
</feature>
<reference evidence="14" key="1">
    <citation type="submission" date="2022-03" db="EMBL/GenBank/DDBJ databases">
        <authorList>
            <person name="Martin C."/>
        </authorList>
    </citation>
    <scope>NUCLEOTIDE SEQUENCE</scope>
</reference>
<dbReference type="PANTHER" id="PTHR19300">
    <property type="entry name" value="BETA-1,4-GALACTOSYLTRANSFERASE"/>
    <property type="match status" value="1"/>
</dbReference>
<dbReference type="SUPFAM" id="SSF53448">
    <property type="entry name" value="Nucleotide-diphospho-sugar transferases"/>
    <property type="match status" value="1"/>
</dbReference>
<comment type="pathway">
    <text evidence="2 11">Protein modification; protein glycosylation.</text>
</comment>
<keyword evidence="4 11" id="KW-0328">Glycosyltransferase</keyword>
<keyword evidence="5 11" id="KW-0808">Transferase</keyword>
<comment type="similarity">
    <text evidence="3 11">Belongs to the glycosyltransferase 7 family.</text>
</comment>
<evidence type="ECO:0000259" key="13">
    <source>
        <dbReference type="Pfam" id="PF13733"/>
    </source>
</evidence>
<sequence length="395" mass="45865">MIHSKARIIKYGSVFALIVCLWINLQLAQWVFVKIRKRTFAQIYEDMGFQTAQRLNASSNKTVQDVQPVQSIINKTVDLNITKFQTIRNVTVKHKVKQGVNTTATRTIAKLTVCDPSSNEIGRNIFFQLKRLSKPKLNTYFQKLQPGGHWSPTKCIPAQHVAIIVPYRDRIAHLEQFLNHMHPFLQHQQTSYAIFIIEQVSPEIFNKASIMNSGFLEINKLHPRKFNCFFFHDVDLLPENDKTPYACKTNSIAVHLANYINIRDYELPKTHRMTGGVVGVRPDSFKKINGYSNEYWGWGGEDYDLVKRLESNKIKFENCNVDKCSYWAQKHQRDKRNPVNKNQMKMYRTFSLKRSKHEGLNSVNYTVAGVETETRFTKIKISITLPMSKKVKFKS</sequence>
<accession>A0A8J1U202</accession>
<dbReference type="AlphaFoldDB" id="A0A8J1U202"/>
<dbReference type="EC" id="2.4.1.-" evidence="11"/>
<dbReference type="EMBL" id="CAIIXF020000008">
    <property type="protein sequence ID" value="CAH1791473.1"/>
    <property type="molecule type" value="Genomic_DNA"/>
</dbReference>
<feature type="domain" description="Galactosyltransferase N-terminal" evidence="13">
    <location>
        <begin position="131"/>
        <end position="248"/>
    </location>
</feature>
<dbReference type="InterPro" id="IPR003859">
    <property type="entry name" value="Galactosyl_T"/>
</dbReference>